<protein>
    <submittedName>
        <fullName evidence="9">C3H1-type domain-containing protein</fullName>
    </submittedName>
</protein>
<dbReference type="EMBL" id="UXSR01000053">
    <property type="protein sequence ID" value="VDD74591.1"/>
    <property type="molecule type" value="Genomic_DNA"/>
</dbReference>
<keyword evidence="1" id="KW-0479">Metal-binding</keyword>
<dbReference type="GO" id="GO:0043484">
    <property type="term" value="P:regulation of RNA splicing"/>
    <property type="evidence" value="ECO:0007669"/>
    <property type="project" value="TreeGrafter"/>
</dbReference>
<sequence length="345" mass="37468">MRRRSRSPVSNGSEAPGGKIAKTTHSPGGSTERTIDSTVPVAPDSGLPSYSAVELTTTESRQRHPTVNKTPQPSVPRPKRQDWCRWPICKDFLKYGICPNETGPGKDGAKCQFAHIRADEAVSATSDGYVRVCFDSMGLLQSSCRRVRCSFYHPPNHIRDQIIAKRHAQYLQEKHVKGIYNQLAASIPLTPTVNHLTCFSDPLSNMAMTQPLMCNSLLGPTSLLPPSKPPVLGSDITPAKLPTMNIDTSGLIYQQVLQPPPMLPPINWADILAKTNSPYLPPRPDTLAIYNWLLLSQINPGILPGMVTPQTALGFPPFGTPNSMTLATDLVPPSNAVSYAAGPSM</sequence>
<evidence type="ECO:0000256" key="1">
    <source>
        <dbReference type="ARBA" id="ARBA00022723"/>
    </source>
</evidence>
<feature type="domain" description="Muscleblind-like CCCH zinc finger" evidence="6">
    <location>
        <begin position="128"/>
        <end position="167"/>
    </location>
</feature>
<gene>
    <name evidence="7" type="ORF">MCOS_LOCUS594</name>
</gene>
<reference evidence="9" key="2">
    <citation type="submission" date="2019-11" db="UniProtKB">
        <authorList>
            <consortium name="WormBaseParasite"/>
        </authorList>
    </citation>
    <scope>IDENTIFICATION</scope>
</reference>
<evidence type="ECO:0000256" key="2">
    <source>
        <dbReference type="ARBA" id="ARBA00022737"/>
    </source>
</evidence>
<dbReference type="PANTHER" id="PTHR12675:SF12">
    <property type="entry name" value="PROTEIN MUSCLEBLIND"/>
    <property type="match status" value="1"/>
</dbReference>
<evidence type="ECO:0000259" key="6">
    <source>
        <dbReference type="Pfam" id="PF22628"/>
    </source>
</evidence>
<evidence type="ECO:0000256" key="4">
    <source>
        <dbReference type="ARBA" id="ARBA00022833"/>
    </source>
</evidence>
<accession>A0A0R3U2C0</accession>
<dbReference type="WBParaSite" id="MCU_003254-RA">
    <property type="protein sequence ID" value="MCU_003254-RA"/>
    <property type="gene ID" value="MCU_003254"/>
</dbReference>
<feature type="compositionally biased region" description="Polar residues" evidence="5">
    <location>
        <begin position="23"/>
        <end position="32"/>
    </location>
</feature>
<keyword evidence="3" id="KW-0863">Zinc-finger</keyword>
<dbReference type="Gene3D" id="3.30.1370.210">
    <property type="match status" value="1"/>
</dbReference>
<keyword evidence="2" id="KW-0677">Repeat</keyword>
<name>A0A0R3U2C0_MESCO</name>
<dbReference type="OrthoDB" id="6252503at2759"/>
<evidence type="ECO:0000313" key="7">
    <source>
        <dbReference type="EMBL" id="VDD74591.1"/>
    </source>
</evidence>
<feature type="region of interest" description="Disordered" evidence="5">
    <location>
        <begin position="1"/>
        <end position="79"/>
    </location>
</feature>
<evidence type="ECO:0000313" key="8">
    <source>
        <dbReference type="Proteomes" id="UP000267029"/>
    </source>
</evidence>
<reference evidence="7 8" key="1">
    <citation type="submission" date="2018-10" db="EMBL/GenBank/DDBJ databases">
        <authorList>
            <consortium name="Pathogen Informatics"/>
        </authorList>
    </citation>
    <scope>NUCLEOTIDE SEQUENCE [LARGE SCALE GENOMIC DNA]</scope>
</reference>
<evidence type="ECO:0000256" key="5">
    <source>
        <dbReference type="SAM" id="MobiDB-lite"/>
    </source>
</evidence>
<keyword evidence="4" id="KW-0862">Zinc</keyword>
<dbReference type="GO" id="GO:0003723">
    <property type="term" value="F:RNA binding"/>
    <property type="evidence" value="ECO:0007669"/>
    <property type="project" value="TreeGrafter"/>
</dbReference>
<dbReference type="PANTHER" id="PTHR12675">
    <property type="entry name" value="MUSCLEBLIND-LIKE PROTEIN"/>
    <property type="match status" value="1"/>
</dbReference>
<evidence type="ECO:0000313" key="9">
    <source>
        <dbReference type="WBParaSite" id="MCU_003254-RA"/>
    </source>
</evidence>
<dbReference type="GO" id="GO:0008270">
    <property type="term" value="F:zinc ion binding"/>
    <property type="evidence" value="ECO:0007669"/>
    <property type="project" value="UniProtKB-KW"/>
</dbReference>
<evidence type="ECO:0000256" key="3">
    <source>
        <dbReference type="ARBA" id="ARBA00022771"/>
    </source>
</evidence>
<dbReference type="Pfam" id="PF22628">
    <property type="entry name" value="zf-CCCH_10"/>
    <property type="match status" value="1"/>
</dbReference>
<feature type="compositionally biased region" description="Polar residues" evidence="5">
    <location>
        <begin position="54"/>
        <end position="72"/>
    </location>
</feature>
<keyword evidence="8" id="KW-1185">Reference proteome</keyword>
<organism evidence="7 8">
    <name type="scientific">Mesocestoides corti</name>
    <name type="common">Flatworm</name>
    <dbReference type="NCBI Taxonomy" id="53468"/>
    <lineage>
        <taxon>Eukaryota</taxon>
        <taxon>Metazoa</taxon>
        <taxon>Spiralia</taxon>
        <taxon>Lophotrochozoa</taxon>
        <taxon>Platyhelminthes</taxon>
        <taxon>Cestoda</taxon>
        <taxon>Eucestoda</taxon>
        <taxon>Cyclophyllidea</taxon>
        <taxon>Mesocestoididae</taxon>
        <taxon>Mesocestoides</taxon>
    </lineage>
</organism>
<dbReference type="InterPro" id="IPR054429">
    <property type="entry name" value="Znf-CCCH_Muscleblind-like"/>
</dbReference>
<proteinExistence type="predicted"/>
<dbReference type="AlphaFoldDB" id="A0A0R3U2C0"/>
<dbReference type="Proteomes" id="UP000267029">
    <property type="component" value="Unassembled WGS sequence"/>
</dbReference>